<dbReference type="Proteomes" id="UP000092154">
    <property type="component" value="Unassembled WGS sequence"/>
</dbReference>
<feature type="transmembrane region" description="Helical" evidence="1">
    <location>
        <begin position="51"/>
        <end position="69"/>
    </location>
</feature>
<dbReference type="InterPro" id="IPR045340">
    <property type="entry name" value="DUF6533"/>
</dbReference>
<gene>
    <name evidence="3" type="ORF">K503DRAFT_170441</name>
</gene>
<feature type="transmembrane region" description="Helical" evidence="1">
    <location>
        <begin position="121"/>
        <end position="144"/>
    </location>
</feature>
<name>A0A1B7N0C4_9AGAM</name>
<feature type="transmembrane region" description="Helical" evidence="1">
    <location>
        <begin position="191"/>
        <end position="209"/>
    </location>
</feature>
<dbReference type="Pfam" id="PF20151">
    <property type="entry name" value="DUF6533"/>
    <property type="match status" value="1"/>
</dbReference>
<feature type="transmembrane region" description="Helical" evidence="1">
    <location>
        <begin position="156"/>
        <end position="179"/>
    </location>
</feature>
<dbReference type="EMBL" id="KV448301">
    <property type="protein sequence ID" value="OAX38318.1"/>
    <property type="molecule type" value="Genomic_DNA"/>
</dbReference>
<dbReference type="InParanoid" id="A0A1B7N0C4"/>
<proteinExistence type="predicted"/>
<organism evidence="3 4">
    <name type="scientific">Rhizopogon vinicolor AM-OR11-026</name>
    <dbReference type="NCBI Taxonomy" id="1314800"/>
    <lineage>
        <taxon>Eukaryota</taxon>
        <taxon>Fungi</taxon>
        <taxon>Dikarya</taxon>
        <taxon>Basidiomycota</taxon>
        <taxon>Agaricomycotina</taxon>
        <taxon>Agaricomycetes</taxon>
        <taxon>Agaricomycetidae</taxon>
        <taxon>Boletales</taxon>
        <taxon>Suillineae</taxon>
        <taxon>Rhizopogonaceae</taxon>
        <taxon>Rhizopogon</taxon>
    </lineage>
</organism>
<evidence type="ECO:0000256" key="1">
    <source>
        <dbReference type="SAM" id="Phobius"/>
    </source>
</evidence>
<dbReference type="OrthoDB" id="2637653at2759"/>
<keyword evidence="1" id="KW-0472">Membrane</keyword>
<evidence type="ECO:0000313" key="3">
    <source>
        <dbReference type="EMBL" id="OAX38318.1"/>
    </source>
</evidence>
<feature type="transmembrane region" description="Helical" evidence="1">
    <location>
        <begin position="89"/>
        <end position="109"/>
    </location>
</feature>
<keyword evidence="4" id="KW-1185">Reference proteome</keyword>
<protein>
    <recommendedName>
        <fullName evidence="2">DUF6533 domain-containing protein</fullName>
    </recommendedName>
</protein>
<evidence type="ECO:0000259" key="2">
    <source>
        <dbReference type="Pfam" id="PF20151"/>
    </source>
</evidence>
<reference evidence="3 4" key="1">
    <citation type="submission" date="2016-06" db="EMBL/GenBank/DDBJ databases">
        <title>Comparative genomics of the ectomycorrhizal sister species Rhizopogon vinicolor and Rhizopogon vesiculosus (Basidiomycota: Boletales) reveals a divergence of the mating type B locus.</title>
        <authorList>
            <consortium name="DOE Joint Genome Institute"/>
            <person name="Mujic A.B."/>
            <person name="Kuo A."/>
            <person name="Tritt A."/>
            <person name="Lipzen A."/>
            <person name="Chen C."/>
            <person name="Johnson J."/>
            <person name="Sharma A."/>
            <person name="Barry K."/>
            <person name="Grigoriev I.V."/>
            <person name="Spatafora J.W."/>
        </authorList>
    </citation>
    <scope>NUCLEOTIDE SEQUENCE [LARGE SCALE GENOMIC DNA]</scope>
    <source>
        <strain evidence="3 4">AM-OR11-026</strain>
    </source>
</reference>
<sequence>MVLIEEDFRVSRSMAYNTCAALTVMLWDWSLCLADEFDFIWRRPHNSIIKWLYVFFKYAGLMAQGFNILFLRRMETYKPIANVTCQRWIIYQGVTVEVLLLLVDGLLILRVYAIWSCNRKILIVLVILVLLEACSMGFSVSLIAPDPAMSDLCLLIKTPMAAVLFGSVALVTQSMIIFLTVRRHLVRDGGVAFIGISAMFVGGLCYTLLGSEYADNMFCWIVCVLSICGCRIILNMDHFAAGTLPSHRTSDAVWLTSDIIVDEDEDPGI</sequence>
<feature type="transmembrane region" description="Helical" evidence="1">
    <location>
        <begin position="215"/>
        <end position="234"/>
    </location>
</feature>
<evidence type="ECO:0000313" key="4">
    <source>
        <dbReference type="Proteomes" id="UP000092154"/>
    </source>
</evidence>
<keyword evidence="1" id="KW-0812">Transmembrane</keyword>
<dbReference type="AlphaFoldDB" id="A0A1B7N0C4"/>
<feature type="domain" description="DUF6533" evidence="2">
    <location>
        <begin position="16"/>
        <end position="62"/>
    </location>
</feature>
<accession>A0A1B7N0C4</accession>
<keyword evidence="1" id="KW-1133">Transmembrane helix</keyword>